<evidence type="ECO:0000313" key="3">
    <source>
        <dbReference type="Proteomes" id="UP000722485"/>
    </source>
</evidence>
<accession>A0A9P5HBA7</accession>
<dbReference type="AlphaFoldDB" id="A0A9P5HBA7"/>
<feature type="compositionally biased region" description="Low complexity" evidence="1">
    <location>
        <begin position="50"/>
        <end position="61"/>
    </location>
</feature>
<proteinExistence type="predicted"/>
<dbReference type="Proteomes" id="UP000722485">
    <property type="component" value="Unassembled WGS sequence"/>
</dbReference>
<reference evidence="2" key="1">
    <citation type="submission" date="2020-03" db="EMBL/GenBank/DDBJ databases">
        <title>Draft Genome Sequence of Cylindrodendrum hubeiense.</title>
        <authorList>
            <person name="Buettner E."/>
            <person name="Kellner H."/>
        </authorList>
    </citation>
    <scope>NUCLEOTIDE SEQUENCE</scope>
    <source>
        <strain evidence="2">IHI 201604</strain>
    </source>
</reference>
<comment type="caution">
    <text evidence="2">The sequence shown here is derived from an EMBL/GenBank/DDBJ whole genome shotgun (WGS) entry which is preliminary data.</text>
</comment>
<feature type="region of interest" description="Disordered" evidence="1">
    <location>
        <begin position="48"/>
        <end position="70"/>
    </location>
</feature>
<dbReference type="EMBL" id="JAANBB010000083">
    <property type="protein sequence ID" value="KAF7551164.1"/>
    <property type="molecule type" value="Genomic_DNA"/>
</dbReference>
<gene>
    <name evidence="2" type="ORF">G7Z17_g5203</name>
</gene>
<name>A0A9P5HBA7_9HYPO</name>
<protein>
    <submittedName>
        <fullName evidence="2">Uncharacterized protein</fullName>
    </submittedName>
</protein>
<evidence type="ECO:0000256" key="1">
    <source>
        <dbReference type="SAM" id="MobiDB-lite"/>
    </source>
</evidence>
<organism evidence="2 3">
    <name type="scientific">Cylindrodendrum hubeiense</name>
    <dbReference type="NCBI Taxonomy" id="595255"/>
    <lineage>
        <taxon>Eukaryota</taxon>
        <taxon>Fungi</taxon>
        <taxon>Dikarya</taxon>
        <taxon>Ascomycota</taxon>
        <taxon>Pezizomycotina</taxon>
        <taxon>Sordariomycetes</taxon>
        <taxon>Hypocreomycetidae</taxon>
        <taxon>Hypocreales</taxon>
        <taxon>Nectriaceae</taxon>
        <taxon>Cylindrodendrum</taxon>
    </lineage>
</organism>
<evidence type="ECO:0000313" key="2">
    <source>
        <dbReference type="EMBL" id="KAF7551164.1"/>
    </source>
</evidence>
<keyword evidence="3" id="KW-1185">Reference proteome</keyword>
<sequence>MGVIIASAISAGVIIASSISVMSHNQIHPKVGDQAVHRPVQSLSMVFRQSPEASSPARAPSTQQVAVGQAIPKAQPRAELTGFWNPAYSSPTEGIQYQLP</sequence>